<dbReference type="GO" id="GO:0034257">
    <property type="term" value="F:nicotinamide riboside transmembrane transporter activity"/>
    <property type="evidence" value="ECO:0007669"/>
    <property type="project" value="InterPro"/>
</dbReference>
<evidence type="ECO:0000256" key="1">
    <source>
        <dbReference type="ARBA" id="ARBA00002672"/>
    </source>
</evidence>
<dbReference type="PANTHER" id="PTHR36122:SF2">
    <property type="entry name" value="NICOTINAMIDE RIBOSIDE TRANSPORTER PNUC"/>
    <property type="match status" value="1"/>
</dbReference>
<sequence>MVLGNMRQWLAAWPLAAAASLLYALLFWEGKLYGEAALQLFFVGMAAWGFAQWWRGRSQSALTVRRMPLQAWGWSLGAIALGWPLLGWWLSRHTDSPLPYWDALPTVASVVATVQLGRKFIENWGFWVAVNAVSVVLFALKAYWLTVLLYAAFIPLALWGWREWAHAERGVRAA</sequence>
<gene>
    <name evidence="11" type="ORF">I7X39_01080</name>
</gene>
<reference evidence="11" key="1">
    <citation type="submission" date="2020-12" db="EMBL/GenBank/DDBJ databases">
        <title>The genome sequence of Inhella sp. 1Y17.</title>
        <authorList>
            <person name="Liu Y."/>
        </authorList>
    </citation>
    <scope>NUCLEOTIDE SEQUENCE</scope>
    <source>
        <strain evidence="11">1Y17</strain>
    </source>
</reference>
<feature type="transmembrane region" description="Helical" evidence="10">
    <location>
        <begin position="126"/>
        <end position="159"/>
    </location>
</feature>
<dbReference type="InterPro" id="IPR006419">
    <property type="entry name" value="NMN_transpt_PnuC"/>
</dbReference>
<evidence type="ECO:0000256" key="3">
    <source>
        <dbReference type="ARBA" id="ARBA00006669"/>
    </source>
</evidence>
<name>A0A931IZS2_9BURK</name>
<evidence type="ECO:0000256" key="5">
    <source>
        <dbReference type="ARBA" id="ARBA00022448"/>
    </source>
</evidence>
<dbReference type="PANTHER" id="PTHR36122">
    <property type="entry name" value="NICOTINAMIDE RIBOSIDE TRANSPORTER PNUC"/>
    <property type="match status" value="1"/>
</dbReference>
<comment type="caution">
    <text evidence="11">The sequence shown here is derived from an EMBL/GenBank/DDBJ whole genome shotgun (WGS) entry which is preliminary data.</text>
</comment>
<dbReference type="NCBIfam" id="TIGR01528">
    <property type="entry name" value="NMN_trans_PnuC"/>
    <property type="match status" value="1"/>
</dbReference>
<evidence type="ECO:0000256" key="8">
    <source>
        <dbReference type="ARBA" id="ARBA00022989"/>
    </source>
</evidence>
<evidence type="ECO:0000256" key="9">
    <source>
        <dbReference type="ARBA" id="ARBA00023136"/>
    </source>
</evidence>
<dbReference type="Pfam" id="PF04973">
    <property type="entry name" value="NMN_transporter"/>
    <property type="match status" value="1"/>
</dbReference>
<keyword evidence="5" id="KW-0813">Transport</keyword>
<evidence type="ECO:0000313" key="11">
    <source>
        <dbReference type="EMBL" id="MBH9575485.1"/>
    </source>
</evidence>
<feature type="transmembrane region" description="Helical" evidence="10">
    <location>
        <begin position="71"/>
        <end position="90"/>
    </location>
</feature>
<evidence type="ECO:0000256" key="7">
    <source>
        <dbReference type="ARBA" id="ARBA00022692"/>
    </source>
</evidence>
<protein>
    <recommendedName>
        <fullName evidence="4">Nicotinamide riboside transporter PnuC</fullName>
    </recommendedName>
</protein>
<comment type="function">
    <text evidence="1">Required for nicotinamide riboside transport across the inner membrane.</text>
</comment>
<keyword evidence="6" id="KW-1003">Cell membrane</keyword>
<keyword evidence="9 10" id="KW-0472">Membrane</keyword>
<keyword evidence="7 10" id="KW-0812">Transmembrane</keyword>
<evidence type="ECO:0000313" key="12">
    <source>
        <dbReference type="Proteomes" id="UP000613266"/>
    </source>
</evidence>
<dbReference type="Proteomes" id="UP000613266">
    <property type="component" value="Unassembled WGS sequence"/>
</dbReference>
<feature type="transmembrane region" description="Helical" evidence="10">
    <location>
        <begin position="32"/>
        <end position="51"/>
    </location>
</feature>
<proteinExistence type="inferred from homology"/>
<evidence type="ECO:0000256" key="4">
    <source>
        <dbReference type="ARBA" id="ARBA00017522"/>
    </source>
</evidence>
<dbReference type="GO" id="GO:0005886">
    <property type="term" value="C:plasma membrane"/>
    <property type="evidence" value="ECO:0007669"/>
    <property type="project" value="UniProtKB-SubCell"/>
</dbReference>
<evidence type="ECO:0000256" key="10">
    <source>
        <dbReference type="SAM" id="Phobius"/>
    </source>
</evidence>
<dbReference type="AlphaFoldDB" id="A0A931IZS2"/>
<evidence type="ECO:0000256" key="6">
    <source>
        <dbReference type="ARBA" id="ARBA00022475"/>
    </source>
</evidence>
<organism evidence="11 12">
    <name type="scientific">Inhella proteolytica</name>
    <dbReference type="NCBI Taxonomy" id="2795029"/>
    <lineage>
        <taxon>Bacteria</taxon>
        <taxon>Pseudomonadati</taxon>
        <taxon>Pseudomonadota</taxon>
        <taxon>Betaproteobacteria</taxon>
        <taxon>Burkholderiales</taxon>
        <taxon>Sphaerotilaceae</taxon>
        <taxon>Inhella</taxon>
    </lineage>
</organism>
<keyword evidence="8 10" id="KW-1133">Transmembrane helix</keyword>
<evidence type="ECO:0000256" key="2">
    <source>
        <dbReference type="ARBA" id="ARBA00004651"/>
    </source>
</evidence>
<comment type="subcellular location">
    <subcellularLocation>
        <location evidence="2">Cell membrane</location>
        <topology evidence="2">Multi-pass membrane protein</topology>
    </subcellularLocation>
</comment>
<dbReference type="EMBL" id="JAEDAK010000001">
    <property type="protein sequence ID" value="MBH9575485.1"/>
    <property type="molecule type" value="Genomic_DNA"/>
</dbReference>
<accession>A0A931IZS2</accession>
<keyword evidence="12" id="KW-1185">Reference proteome</keyword>
<feature type="transmembrane region" description="Helical" evidence="10">
    <location>
        <begin position="9"/>
        <end position="26"/>
    </location>
</feature>
<comment type="similarity">
    <text evidence="3">Belongs to the nicotinamide ribonucleoside (NR) uptake permease (TC 4.B.1) family.</text>
</comment>